<gene>
    <name evidence="6" type="ORF">RISW2_04310</name>
</gene>
<dbReference type="InterPro" id="IPR058163">
    <property type="entry name" value="LysR-type_TF_proteobact-type"/>
</dbReference>
<evidence type="ECO:0000313" key="6">
    <source>
        <dbReference type="EMBL" id="ETX28943.1"/>
    </source>
</evidence>
<sequence length="302" mass="33019">MDRVHAMRVFLEVARERSFAGAARKLDMSAASVTRTVAALESRIGADLFVRTTRTVRLTEAGARFEPECDRILADIDEAEAAAAGVRARPVGTLTITAPVLFGQIYVAPLVTAFCDQYPDVDVQLLLVDRVTNLADEGIDVALRIGRMPDSSLRAASIGTVRQVVVGAPTYFREHGVPGVPDDLRRHRIVAVTSAYSAVEWRFGRKEKVSVRVQPRIRCSTNGAAIGIAAEGWALTRVLSYQVAPMLRDGRLQLTLEDHEEAPLPVQVVHAGNRTTPAKVRAFVDFITDRLRADPAFAHART</sequence>
<evidence type="ECO:0000256" key="1">
    <source>
        <dbReference type="ARBA" id="ARBA00009437"/>
    </source>
</evidence>
<keyword evidence="4" id="KW-0804">Transcription</keyword>
<keyword evidence="2" id="KW-0805">Transcription regulation</keyword>
<dbReference type="Gene3D" id="3.40.190.290">
    <property type="match status" value="1"/>
</dbReference>
<dbReference type="SUPFAM" id="SSF46785">
    <property type="entry name" value="Winged helix' DNA-binding domain"/>
    <property type="match status" value="1"/>
</dbReference>
<dbReference type="PROSITE" id="PS50931">
    <property type="entry name" value="HTH_LYSR"/>
    <property type="match status" value="1"/>
</dbReference>
<dbReference type="CDD" id="cd08471">
    <property type="entry name" value="PBP2_CrgA_like_2"/>
    <property type="match status" value="1"/>
</dbReference>
<protein>
    <submittedName>
        <fullName evidence="6">LysR family transcriptional regulator</fullName>
    </submittedName>
</protein>
<dbReference type="InterPro" id="IPR036390">
    <property type="entry name" value="WH_DNA-bd_sf"/>
</dbReference>
<dbReference type="STRING" id="1449351.RISW2_04310"/>
<evidence type="ECO:0000256" key="2">
    <source>
        <dbReference type="ARBA" id="ARBA00023015"/>
    </source>
</evidence>
<dbReference type="SUPFAM" id="SSF53850">
    <property type="entry name" value="Periplasmic binding protein-like II"/>
    <property type="match status" value="1"/>
</dbReference>
<name>X7F886_9RHOB</name>
<dbReference type="GO" id="GO:0006351">
    <property type="term" value="P:DNA-templated transcription"/>
    <property type="evidence" value="ECO:0007669"/>
    <property type="project" value="TreeGrafter"/>
</dbReference>
<comment type="similarity">
    <text evidence="1">Belongs to the LysR transcriptional regulatory family.</text>
</comment>
<dbReference type="Pfam" id="PF03466">
    <property type="entry name" value="LysR_substrate"/>
    <property type="match status" value="1"/>
</dbReference>
<dbReference type="Gene3D" id="1.10.10.10">
    <property type="entry name" value="Winged helix-like DNA-binding domain superfamily/Winged helix DNA-binding domain"/>
    <property type="match status" value="1"/>
</dbReference>
<feature type="domain" description="HTH lysR-type" evidence="5">
    <location>
        <begin position="1"/>
        <end position="59"/>
    </location>
</feature>
<comment type="caution">
    <text evidence="6">The sequence shown here is derived from an EMBL/GenBank/DDBJ whole genome shotgun (WGS) entry which is preliminary data.</text>
</comment>
<keyword evidence="7" id="KW-1185">Reference proteome</keyword>
<evidence type="ECO:0000313" key="7">
    <source>
        <dbReference type="Proteomes" id="UP000023430"/>
    </source>
</evidence>
<dbReference type="GO" id="GO:0043565">
    <property type="term" value="F:sequence-specific DNA binding"/>
    <property type="evidence" value="ECO:0007669"/>
    <property type="project" value="TreeGrafter"/>
</dbReference>
<evidence type="ECO:0000256" key="3">
    <source>
        <dbReference type="ARBA" id="ARBA00023125"/>
    </source>
</evidence>
<accession>X7F886</accession>
<keyword evidence="3" id="KW-0238">DNA-binding</keyword>
<dbReference type="InterPro" id="IPR036388">
    <property type="entry name" value="WH-like_DNA-bd_sf"/>
</dbReference>
<evidence type="ECO:0000259" key="5">
    <source>
        <dbReference type="PROSITE" id="PS50931"/>
    </source>
</evidence>
<dbReference type="PANTHER" id="PTHR30537">
    <property type="entry name" value="HTH-TYPE TRANSCRIPTIONAL REGULATOR"/>
    <property type="match status" value="1"/>
</dbReference>
<dbReference type="eggNOG" id="COG0583">
    <property type="taxonomic scope" value="Bacteria"/>
</dbReference>
<dbReference type="Proteomes" id="UP000023430">
    <property type="component" value="Unassembled WGS sequence"/>
</dbReference>
<dbReference type="RefSeq" id="WP_043770491.1">
    <property type="nucleotide sequence ID" value="NZ_JAME01000014.1"/>
</dbReference>
<reference evidence="6 7" key="1">
    <citation type="submission" date="2014-01" db="EMBL/GenBank/DDBJ databases">
        <title>Roseivivax isoporae LMG 25204 Genome Sequencing.</title>
        <authorList>
            <person name="Lai Q."/>
            <person name="Li G."/>
            <person name="Shao Z."/>
        </authorList>
    </citation>
    <scope>NUCLEOTIDE SEQUENCE [LARGE SCALE GENOMIC DNA]</scope>
    <source>
        <strain evidence="6 7">LMG 25204</strain>
    </source>
</reference>
<dbReference type="EMBL" id="JAME01000014">
    <property type="protein sequence ID" value="ETX28943.1"/>
    <property type="molecule type" value="Genomic_DNA"/>
</dbReference>
<organism evidence="6 7">
    <name type="scientific">Roseivivax isoporae LMG 25204</name>
    <dbReference type="NCBI Taxonomy" id="1449351"/>
    <lineage>
        <taxon>Bacteria</taxon>
        <taxon>Pseudomonadati</taxon>
        <taxon>Pseudomonadota</taxon>
        <taxon>Alphaproteobacteria</taxon>
        <taxon>Rhodobacterales</taxon>
        <taxon>Roseobacteraceae</taxon>
        <taxon>Roseivivax</taxon>
    </lineage>
</organism>
<dbReference type="OrthoDB" id="9813056at2"/>
<dbReference type="GO" id="GO:0003700">
    <property type="term" value="F:DNA-binding transcription factor activity"/>
    <property type="evidence" value="ECO:0007669"/>
    <property type="project" value="InterPro"/>
</dbReference>
<dbReference type="InterPro" id="IPR005119">
    <property type="entry name" value="LysR_subst-bd"/>
</dbReference>
<evidence type="ECO:0000256" key="4">
    <source>
        <dbReference type="ARBA" id="ARBA00023163"/>
    </source>
</evidence>
<dbReference type="PATRIC" id="fig|1449351.3.peg.2213"/>
<dbReference type="AlphaFoldDB" id="X7F886"/>
<proteinExistence type="inferred from homology"/>
<dbReference type="FunFam" id="1.10.10.10:FF:000001">
    <property type="entry name" value="LysR family transcriptional regulator"/>
    <property type="match status" value="1"/>
</dbReference>
<dbReference type="PANTHER" id="PTHR30537:SF5">
    <property type="entry name" value="HTH-TYPE TRANSCRIPTIONAL ACTIVATOR TTDR-RELATED"/>
    <property type="match status" value="1"/>
</dbReference>
<dbReference type="InterPro" id="IPR000847">
    <property type="entry name" value="LysR_HTH_N"/>
</dbReference>
<dbReference type="Pfam" id="PF00126">
    <property type="entry name" value="HTH_1"/>
    <property type="match status" value="1"/>
</dbReference>